<dbReference type="EMBL" id="JAVHJS010000001">
    <property type="protein sequence ID" value="KAK2869597.1"/>
    <property type="molecule type" value="Genomic_DNA"/>
</dbReference>
<evidence type="ECO:0000313" key="2">
    <source>
        <dbReference type="Proteomes" id="UP001187315"/>
    </source>
</evidence>
<keyword evidence="2" id="KW-1185">Reference proteome</keyword>
<gene>
    <name evidence="1" type="ORF">Q7C36_001468</name>
</gene>
<dbReference type="AlphaFoldDB" id="A0AA88T935"/>
<sequence length="66" mass="7343">MALSENAERRSFPVREQSSVSEWSSPALCAPLNRASDRTAQECVGLFVLERRDCGLNPFPHNGHNT</sequence>
<comment type="caution">
    <text evidence="1">The sequence shown here is derived from an EMBL/GenBank/DDBJ whole genome shotgun (WGS) entry which is preliminary data.</text>
</comment>
<organism evidence="1 2">
    <name type="scientific">Tachysurus vachellii</name>
    <name type="common">Darkbarbel catfish</name>
    <name type="synonym">Pelteobagrus vachellii</name>
    <dbReference type="NCBI Taxonomy" id="175792"/>
    <lineage>
        <taxon>Eukaryota</taxon>
        <taxon>Metazoa</taxon>
        <taxon>Chordata</taxon>
        <taxon>Craniata</taxon>
        <taxon>Vertebrata</taxon>
        <taxon>Euteleostomi</taxon>
        <taxon>Actinopterygii</taxon>
        <taxon>Neopterygii</taxon>
        <taxon>Teleostei</taxon>
        <taxon>Ostariophysi</taxon>
        <taxon>Siluriformes</taxon>
        <taxon>Bagridae</taxon>
        <taxon>Tachysurus</taxon>
    </lineage>
</organism>
<proteinExistence type="predicted"/>
<protein>
    <submittedName>
        <fullName evidence="1">Uncharacterized protein</fullName>
    </submittedName>
</protein>
<evidence type="ECO:0000313" key="1">
    <source>
        <dbReference type="EMBL" id="KAK2869597.1"/>
    </source>
</evidence>
<accession>A0AA88T935</accession>
<dbReference type="Proteomes" id="UP001187315">
    <property type="component" value="Unassembled WGS sequence"/>
</dbReference>
<name>A0AA88T935_TACVA</name>
<reference evidence="1" key="1">
    <citation type="submission" date="2023-08" db="EMBL/GenBank/DDBJ databases">
        <title>Pelteobagrus vachellii genome.</title>
        <authorList>
            <person name="Liu H."/>
        </authorList>
    </citation>
    <scope>NUCLEOTIDE SEQUENCE</scope>
    <source>
        <strain evidence="1">PRFRI_2022a</strain>
        <tissue evidence="1">Muscle</tissue>
    </source>
</reference>